<evidence type="ECO:0000313" key="2">
    <source>
        <dbReference type="EMBL" id="KAK4084589.1"/>
    </source>
</evidence>
<dbReference type="Pfam" id="PF17100">
    <property type="entry name" value="NACHT_N"/>
    <property type="match status" value="1"/>
</dbReference>
<proteinExistence type="predicted"/>
<dbReference type="AlphaFoldDB" id="A0AAE1M701"/>
<gene>
    <name evidence="2" type="ORF">Triagg1_1069</name>
</gene>
<sequence length="328" mass="38114">MMAAKIPLILTMPPVRRPRNGSDNNMDFFDNDTELSDSDMDVHDSMDPGDNDMDLYDNDKDFWALAYTLATERDGELMGDYERHIASLNDVFVASQSFSEPPNVEIYVRMLLEIRQSKKIRISIMEHDITMREQIEKLAKFLLWSDPIVKSAVSAQPYAALAWSGVSLLLPLLTSGTKYNDGMLKGFSSINDMQIFWKSCEETFFRPPDMNMKFYQDLKGPLIKLYSSIIEYQARVICHLSKPQVSRAWQSMAGSDAWADAITTIKELHNRCLRLVDRVHKDIIQDKMDKQLQEIQQIRFLHEEILQDSRENRQDKRERKLLSDFSRI</sequence>
<dbReference type="InterPro" id="IPR031359">
    <property type="entry name" value="NACHT_N"/>
</dbReference>
<keyword evidence="3" id="KW-1185">Reference proteome</keyword>
<organism evidence="2 3">
    <name type="scientific">Trichoderma aggressivum f. europaeum</name>
    <dbReference type="NCBI Taxonomy" id="173218"/>
    <lineage>
        <taxon>Eukaryota</taxon>
        <taxon>Fungi</taxon>
        <taxon>Dikarya</taxon>
        <taxon>Ascomycota</taxon>
        <taxon>Pezizomycotina</taxon>
        <taxon>Sordariomycetes</taxon>
        <taxon>Hypocreomycetidae</taxon>
        <taxon>Hypocreales</taxon>
        <taxon>Hypocreaceae</taxon>
        <taxon>Trichoderma</taxon>
    </lineage>
</organism>
<accession>A0AAE1M701</accession>
<reference evidence="2" key="1">
    <citation type="submission" date="2023-11" db="EMBL/GenBank/DDBJ databases">
        <title>The genome sequences of three competitors of mushroom-forming fungi.</title>
        <authorList>
            <person name="Beijen E."/>
            <person name="Ohm R.A."/>
        </authorList>
    </citation>
    <scope>NUCLEOTIDE SEQUENCE</scope>
    <source>
        <strain evidence="2">CBS 100526</strain>
    </source>
</reference>
<evidence type="ECO:0000313" key="3">
    <source>
        <dbReference type="Proteomes" id="UP001273209"/>
    </source>
</evidence>
<dbReference type="RefSeq" id="XP_062760293.1">
    <property type="nucleotide sequence ID" value="XM_062904372.1"/>
</dbReference>
<dbReference type="EMBL" id="JAWRVG010000002">
    <property type="protein sequence ID" value="KAK4084589.1"/>
    <property type="molecule type" value="Genomic_DNA"/>
</dbReference>
<protein>
    <recommendedName>
        <fullName evidence="1">NWD NACHT-NTPase N-terminal domain-containing protein</fullName>
    </recommendedName>
</protein>
<comment type="caution">
    <text evidence="2">The sequence shown here is derived from an EMBL/GenBank/DDBJ whole genome shotgun (WGS) entry which is preliminary data.</text>
</comment>
<name>A0AAE1M701_9HYPO</name>
<dbReference type="Proteomes" id="UP001273209">
    <property type="component" value="Unassembled WGS sequence"/>
</dbReference>
<dbReference type="GeneID" id="87914693"/>
<evidence type="ECO:0000259" key="1">
    <source>
        <dbReference type="Pfam" id="PF17100"/>
    </source>
</evidence>
<feature type="domain" description="NWD NACHT-NTPase N-terminal" evidence="1">
    <location>
        <begin position="62"/>
        <end position="268"/>
    </location>
</feature>